<accession>A0ABR9R1K3</accession>
<keyword evidence="3" id="KW-0804">Transcription</keyword>
<dbReference type="SUPFAM" id="SSF46785">
    <property type="entry name" value="Winged helix' DNA-binding domain"/>
    <property type="match status" value="1"/>
</dbReference>
<dbReference type="InterPro" id="IPR036388">
    <property type="entry name" value="WH-like_DNA-bd_sf"/>
</dbReference>
<dbReference type="PRINTS" id="PR00598">
    <property type="entry name" value="HTHMARR"/>
</dbReference>
<evidence type="ECO:0000259" key="4">
    <source>
        <dbReference type="PROSITE" id="PS50995"/>
    </source>
</evidence>
<evidence type="ECO:0000313" key="5">
    <source>
        <dbReference type="EMBL" id="MBE5037006.1"/>
    </source>
</evidence>
<dbReference type="Pfam" id="PF01047">
    <property type="entry name" value="MarR"/>
    <property type="match status" value="1"/>
</dbReference>
<dbReference type="PANTHER" id="PTHR42756">
    <property type="entry name" value="TRANSCRIPTIONAL REGULATOR, MARR"/>
    <property type="match status" value="1"/>
</dbReference>
<dbReference type="InterPro" id="IPR023187">
    <property type="entry name" value="Tscrpt_reg_MarR-type_CS"/>
</dbReference>
<evidence type="ECO:0000256" key="1">
    <source>
        <dbReference type="ARBA" id="ARBA00023015"/>
    </source>
</evidence>
<evidence type="ECO:0000313" key="6">
    <source>
        <dbReference type="Proteomes" id="UP000768567"/>
    </source>
</evidence>
<dbReference type="SMART" id="SM00347">
    <property type="entry name" value="HTH_MARR"/>
    <property type="match status" value="1"/>
</dbReference>
<comment type="caution">
    <text evidence="5">The sequence shown here is derived from an EMBL/GenBank/DDBJ whole genome shotgun (WGS) entry which is preliminary data.</text>
</comment>
<evidence type="ECO:0000256" key="2">
    <source>
        <dbReference type="ARBA" id="ARBA00023125"/>
    </source>
</evidence>
<dbReference type="RefSeq" id="WP_193500272.1">
    <property type="nucleotide sequence ID" value="NZ_JADCKC010000001.1"/>
</dbReference>
<reference evidence="5 6" key="1">
    <citation type="submission" date="2020-10" db="EMBL/GenBank/DDBJ databases">
        <title>ChiBAC.</title>
        <authorList>
            <person name="Zenner C."/>
            <person name="Hitch T.C.A."/>
            <person name="Clavel T."/>
        </authorList>
    </citation>
    <scope>NUCLEOTIDE SEQUENCE [LARGE SCALE GENOMIC DNA]</scope>
    <source>
        <strain evidence="5 6">DSM 109015</strain>
    </source>
</reference>
<gene>
    <name evidence="5" type="ORF">INF35_04305</name>
</gene>
<dbReference type="Gene3D" id="1.10.10.10">
    <property type="entry name" value="Winged helix-like DNA-binding domain superfamily/Winged helix DNA-binding domain"/>
    <property type="match status" value="1"/>
</dbReference>
<dbReference type="PANTHER" id="PTHR42756:SF1">
    <property type="entry name" value="TRANSCRIPTIONAL REPRESSOR OF EMRAB OPERON"/>
    <property type="match status" value="1"/>
</dbReference>
<name>A0ABR9R1K3_9FIRM</name>
<dbReference type="InterPro" id="IPR000835">
    <property type="entry name" value="HTH_MarR-typ"/>
</dbReference>
<evidence type="ECO:0000256" key="3">
    <source>
        <dbReference type="ARBA" id="ARBA00023163"/>
    </source>
</evidence>
<dbReference type="InterPro" id="IPR036390">
    <property type="entry name" value="WH_DNA-bd_sf"/>
</dbReference>
<dbReference type="Proteomes" id="UP000768567">
    <property type="component" value="Unassembled WGS sequence"/>
</dbReference>
<proteinExistence type="predicted"/>
<dbReference type="EMBL" id="JADCKC010000001">
    <property type="protein sequence ID" value="MBE5037006.1"/>
    <property type="molecule type" value="Genomic_DNA"/>
</dbReference>
<organism evidence="5 6">
    <name type="scientific">Gemmiger gallinarum</name>
    <dbReference type="NCBI Taxonomy" id="2779354"/>
    <lineage>
        <taxon>Bacteria</taxon>
        <taxon>Bacillati</taxon>
        <taxon>Bacillota</taxon>
        <taxon>Clostridia</taxon>
        <taxon>Eubacteriales</taxon>
        <taxon>Gemmiger</taxon>
    </lineage>
</organism>
<protein>
    <submittedName>
        <fullName evidence="5">MarR family transcriptional regulator</fullName>
    </submittedName>
</protein>
<keyword evidence="1" id="KW-0805">Transcription regulation</keyword>
<keyword evidence="2" id="KW-0238">DNA-binding</keyword>
<dbReference type="PROSITE" id="PS50995">
    <property type="entry name" value="HTH_MARR_2"/>
    <property type="match status" value="1"/>
</dbReference>
<sequence length="141" mass="16081">MEQTFHLLLYRAFHAQRSFLRPKGAALGLGTGQPKLIAYLDQHGCCSQKCLADYFEIDPAAVCRMLDSLEKGGFIRRTADRCDRRTGVVELTDKGKAAARSWEGCCDELEQRMLEGFSAEEQKKFAEYLTRAHHNLRKPRE</sequence>
<feature type="domain" description="HTH marR-type" evidence="4">
    <location>
        <begin position="2"/>
        <end position="134"/>
    </location>
</feature>
<dbReference type="PROSITE" id="PS01117">
    <property type="entry name" value="HTH_MARR_1"/>
    <property type="match status" value="1"/>
</dbReference>
<keyword evidence="6" id="KW-1185">Reference proteome</keyword>